<name>A0A6I6MKJ7_9CAUL</name>
<dbReference type="EMBL" id="CP047045">
    <property type="protein sequence ID" value="QGZ94501.1"/>
    <property type="molecule type" value="Genomic_DNA"/>
</dbReference>
<reference evidence="3" key="1">
    <citation type="submission" date="2019-12" db="EMBL/GenBank/DDBJ databases">
        <title>Complete genome of Terracaulis silvestris 0127_4.</title>
        <authorList>
            <person name="Vieira S."/>
            <person name="Riedel T."/>
            <person name="Sproer C."/>
            <person name="Pascual J."/>
            <person name="Boedeker C."/>
            <person name="Overmann J."/>
        </authorList>
    </citation>
    <scope>NUCLEOTIDE SEQUENCE [LARGE SCALE GENOMIC DNA]</scope>
    <source>
        <strain evidence="3">0127_4</strain>
    </source>
</reference>
<sequence>MGGLTDASFIGVVAWAIIAVVAGMGLAVAAITLVRRARDCDYDFEAGYNALAPVTER</sequence>
<keyword evidence="1" id="KW-0472">Membrane</keyword>
<dbReference type="Proteomes" id="UP000431269">
    <property type="component" value="Chromosome"/>
</dbReference>
<evidence type="ECO:0000313" key="3">
    <source>
        <dbReference type="Proteomes" id="UP000431269"/>
    </source>
</evidence>
<organism evidence="2 3">
    <name type="scientific">Terricaulis silvestris</name>
    <dbReference type="NCBI Taxonomy" id="2686094"/>
    <lineage>
        <taxon>Bacteria</taxon>
        <taxon>Pseudomonadati</taxon>
        <taxon>Pseudomonadota</taxon>
        <taxon>Alphaproteobacteria</taxon>
        <taxon>Caulobacterales</taxon>
        <taxon>Caulobacteraceae</taxon>
        <taxon>Terricaulis</taxon>
    </lineage>
</organism>
<dbReference type="AlphaFoldDB" id="A0A6I6MKJ7"/>
<evidence type="ECO:0000313" key="2">
    <source>
        <dbReference type="EMBL" id="QGZ94501.1"/>
    </source>
</evidence>
<feature type="transmembrane region" description="Helical" evidence="1">
    <location>
        <begin position="12"/>
        <end position="34"/>
    </location>
</feature>
<dbReference type="KEGG" id="tsv:DSM104635_01320"/>
<dbReference type="RefSeq" id="WP_158765435.1">
    <property type="nucleotide sequence ID" value="NZ_CP047045.1"/>
</dbReference>
<keyword evidence="1" id="KW-1133">Transmembrane helix</keyword>
<protein>
    <submittedName>
        <fullName evidence="2">Uncharacterized protein</fullName>
    </submittedName>
</protein>
<keyword evidence="3" id="KW-1185">Reference proteome</keyword>
<keyword evidence="1" id="KW-0812">Transmembrane</keyword>
<accession>A0A6I6MKJ7</accession>
<proteinExistence type="predicted"/>
<evidence type="ECO:0000256" key="1">
    <source>
        <dbReference type="SAM" id="Phobius"/>
    </source>
</evidence>
<gene>
    <name evidence="2" type="ORF">DSM104635_01320</name>
</gene>